<dbReference type="InterPro" id="IPR001480">
    <property type="entry name" value="Bulb-type_lectin_dom"/>
</dbReference>
<keyword evidence="5 7" id="KW-0472">Membrane</keyword>
<feature type="transmembrane region" description="Helical" evidence="7">
    <location>
        <begin position="44"/>
        <end position="67"/>
    </location>
</feature>
<evidence type="ECO:0000313" key="10">
    <source>
        <dbReference type="Proteomes" id="UP000585474"/>
    </source>
</evidence>
<sequence length="179" mass="19945">MCQGVVNKLVSYMCLAQYTTSVPVPFFLFLQIVNPIDYSCIHSFHGFLTLTLTLTHLLSLHHCIFINTSQHSQWRLLSLSVERHSTDVLVLPNGVFAARFYAVGYNAFALVVWFAKLSSPSATVVWMANRDQHVNGKGSKLSLQKHGNLVLSYTDRTALWTTGTTSVTSVELSLHNTGK</sequence>
<dbReference type="GO" id="GO:0016020">
    <property type="term" value="C:membrane"/>
    <property type="evidence" value="ECO:0007669"/>
    <property type="project" value="UniProtKB-SubCell"/>
</dbReference>
<comment type="subcellular location">
    <subcellularLocation>
        <location evidence="1">Membrane</location>
        <topology evidence="1">Single-pass membrane protein</topology>
    </subcellularLocation>
</comment>
<dbReference type="Proteomes" id="UP000585474">
    <property type="component" value="Unassembled WGS sequence"/>
</dbReference>
<evidence type="ECO:0000256" key="4">
    <source>
        <dbReference type="ARBA" id="ARBA00022989"/>
    </source>
</evidence>
<organism evidence="9 10">
    <name type="scientific">Actinidia rufa</name>
    <dbReference type="NCBI Taxonomy" id="165716"/>
    <lineage>
        <taxon>Eukaryota</taxon>
        <taxon>Viridiplantae</taxon>
        <taxon>Streptophyta</taxon>
        <taxon>Embryophyta</taxon>
        <taxon>Tracheophyta</taxon>
        <taxon>Spermatophyta</taxon>
        <taxon>Magnoliopsida</taxon>
        <taxon>eudicotyledons</taxon>
        <taxon>Gunneridae</taxon>
        <taxon>Pentapetalae</taxon>
        <taxon>asterids</taxon>
        <taxon>Ericales</taxon>
        <taxon>Actinidiaceae</taxon>
        <taxon>Actinidia</taxon>
    </lineage>
</organism>
<reference evidence="9 10" key="1">
    <citation type="submission" date="2019-07" db="EMBL/GenBank/DDBJ databases">
        <title>De Novo Assembly of kiwifruit Actinidia rufa.</title>
        <authorList>
            <person name="Sugita-Konishi S."/>
            <person name="Sato K."/>
            <person name="Mori E."/>
            <person name="Abe Y."/>
            <person name="Kisaki G."/>
            <person name="Hamano K."/>
            <person name="Suezawa K."/>
            <person name="Otani M."/>
            <person name="Fukuda T."/>
            <person name="Manabe T."/>
            <person name="Gomi K."/>
            <person name="Tabuchi M."/>
            <person name="Akimitsu K."/>
            <person name="Kataoka I."/>
        </authorList>
    </citation>
    <scope>NUCLEOTIDE SEQUENCE [LARGE SCALE GENOMIC DNA]</scope>
    <source>
        <strain evidence="10">cv. Fuchu</strain>
    </source>
</reference>
<keyword evidence="2 7" id="KW-0812">Transmembrane</keyword>
<dbReference type="SUPFAM" id="SSF51110">
    <property type="entry name" value="alpha-D-mannose-specific plant lectins"/>
    <property type="match status" value="1"/>
</dbReference>
<evidence type="ECO:0000256" key="1">
    <source>
        <dbReference type="ARBA" id="ARBA00004167"/>
    </source>
</evidence>
<keyword evidence="6" id="KW-0325">Glycoprotein</keyword>
<dbReference type="Gene3D" id="2.90.10.10">
    <property type="entry name" value="Bulb-type lectin domain"/>
    <property type="match status" value="1"/>
</dbReference>
<accession>A0A7J0H1V3</accession>
<keyword evidence="3" id="KW-0732">Signal</keyword>
<feature type="transmembrane region" description="Helical" evidence="7">
    <location>
        <begin position="12"/>
        <end position="32"/>
    </location>
</feature>
<evidence type="ECO:0000256" key="2">
    <source>
        <dbReference type="ARBA" id="ARBA00022692"/>
    </source>
</evidence>
<evidence type="ECO:0000256" key="7">
    <source>
        <dbReference type="SAM" id="Phobius"/>
    </source>
</evidence>
<protein>
    <recommendedName>
        <fullName evidence="8">Bulb-type lectin domain-containing protein</fullName>
    </recommendedName>
</protein>
<name>A0A7J0H1V3_9ERIC</name>
<proteinExistence type="predicted"/>
<evidence type="ECO:0000256" key="6">
    <source>
        <dbReference type="ARBA" id="ARBA00023180"/>
    </source>
</evidence>
<evidence type="ECO:0000259" key="8">
    <source>
        <dbReference type="PROSITE" id="PS50927"/>
    </source>
</evidence>
<keyword evidence="4 7" id="KW-1133">Transmembrane helix</keyword>
<dbReference type="SMART" id="SM00108">
    <property type="entry name" value="B_lectin"/>
    <property type="match status" value="1"/>
</dbReference>
<dbReference type="AlphaFoldDB" id="A0A7J0H1V3"/>
<evidence type="ECO:0000256" key="5">
    <source>
        <dbReference type="ARBA" id="ARBA00023136"/>
    </source>
</evidence>
<keyword evidence="10" id="KW-1185">Reference proteome</keyword>
<gene>
    <name evidence="9" type="ORF">Acr_26g0002580</name>
</gene>
<comment type="caution">
    <text evidence="9">The sequence shown here is derived from an EMBL/GenBank/DDBJ whole genome shotgun (WGS) entry which is preliminary data.</text>
</comment>
<dbReference type="PANTHER" id="PTHR47974:SF3">
    <property type="entry name" value="RECEPTOR-LIKE SERINE_THREONINE-PROTEIN KINASE"/>
    <property type="match status" value="1"/>
</dbReference>
<dbReference type="InterPro" id="IPR036426">
    <property type="entry name" value="Bulb-type_lectin_dom_sf"/>
</dbReference>
<dbReference type="EMBL" id="BJWL01000026">
    <property type="protein sequence ID" value="GFZ16988.1"/>
    <property type="molecule type" value="Genomic_DNA"/>
</dbReference>
<feature type="domain" description="Bulb-type lectin" evidence="8">
    <location>
        <begin position="74"/>
        <end position="179"/>
    </location>
</feature>
<dbReference type="OrthoDB" id="619632at2759"/>
<evidence type="ECO:0000256" key="3">
    <source>
        <dbReference type="ARBA" id="ARBA00022729"/>
    </source>
</evidence>
<dbReference type="PANTHER" id="PTHR47974">
    <property type="entry name" value="OS07G0415500 PROTEIN"/>
    <property type="match status" value="1"/>
</dbReference>
<dbReference type="PROSITE" id="PS50927">
    <property type="entry name" value="BULB_LECTIN"/>
    <property type="match status" value="1"/>
</dbReference>
<dbReference type="Pfam" id="PF01453">
    <property type="entry name" value="B_lectin"/>
    <property type="match status" value="1"/>
</dbReference>
<evidence type="ECO:0000313" key="9">
    <source>
        <dbReference type="EMBL" id="GFZ16988.1"/>
    </source>
</evidence>